<organism evidence="1 2">
    <name type="scientific">Kocuria dechangensis</name>
    <dbReference type="NCBI Taxonomy" id="1176249"/>
    <lineage>
        <taxon>Bacteria</taxon>
        <taxon>Bacillati</taxon>
        <taxon>Actinomycetota</taxon>
        <taxon>Actinomycetes</taxon>
        <taxon>Micrococcales</taxon>
        <taxon>Micrococcaceae</taxon>
        <taxon>Kocuria</taxon>
    </lineage>
</organism>
<accession>A0A917LZA4</accession>
<reference evidence="1" key="2">
    <citation type="submission" date="2020-09" db="EMBL/GenBank/DDBJ databases">
        <authorList>
            <person name="Sun Q."/>
            <person name="Zhou Y."/>
        </authorList>
    </citation>
    <scope>NUCLEOTIDE SEQUENCE</scope>
    <source>
        <strain evidence="1">CGMCC 1.12187</strain>
    </source>
</reference>
<dbReference type="RefSeq" id="WP_188539816.1">
    <property type="nucleotide sequence ID" value="NZ_BMEQ01000031.1"/>
</dbReference>
<evidence type="ECO:0000313" key="2">
    <source>
        <dbReference type="Proteomes" id="UP000638848"/>
    </source>
</evidence>
<dbReference type="EMBL" id="BMEQ01000031">
    <property type="protein sequence ID" value="GGG68789.1"/>
    <property type="molecule type" value="Genomic_DNA"/>
</dbReference>
<sequence length="196" mass="21075">MTAPTAAPATTLSTVIGLRCADLHSHRPGGLPSALTELWQVIDAVRDTLAAHYTDLEYRYAELWQDMHNDTSLLGAATSLQQHRAGADPNRPQVRVIPHQDDIYVYADTETYHSALAELGQMVDLSYGTPAYPMSPGMAHASTLLWAQVIPGEDPAAVGIQVHVPATAGLPAVIAAEQEQTSSAPTTPGQRPRYAW</sequence>
<keyword evidence="2" id="KW-1185">Reference proteome</keyword>
<proteinExistence type="predicted"/>
<name>A0A917LZA4_9MICC</name>
<dbReference type="Proteomes" id="UP000638848">
    <property type="component" value="Unassembled WGS sequence"/>
</dbReference>
<comment type="caution">
    <text evidence="1">The sequence shown here is derived from an EMBL/GenBank/DDBJ whole genome shotgun (WGS) entry which is preliminary data.</text>
</comment>
<evidence type="ECO:0000313" key="1">
    <source>
        <dbReference type="EMBL" id="GGG68789.1"/>
    </source>
</evidence>
<protein>
    <submittedName>
        <fullName evidence="1">Uncharacterized protein</fullName>
    </submittedName>
</protein>
<dbReference type="AlphaFoldDB" id="A0A917LZA4"/>
<gene>
    <name evidence="1" type="ORF">GCM10011374_36490</name>
</gene>
<reference evidence="1" key="1">
    <citation type="journal article" date="2014" name="Int. J. Syst. Evol. Microbiol.">
        <title>Complete genome sequence of Corynebacterium casei LMG S-19264T (=DSM 44701T), isolated from a smear-ripened cheese.</title>
        <authorList>
            <consortium name="US DOE Joint Genome Institute (JGI-PGF)"/>
            <person name="Walter F."/>
            <person name="Albersmeier A."/>
            <person name="Kalinowski J."/>
            <person name="Ruckert C."/>
        </authorList>
    </citation>
    <scope>NUCLEOTIDE SEQUENCE</scope>
    <source>
        <strain evidence="1">CGMCC 1.12187</strain>
    </source>
</reference>